<evidence type="ECO:0000313" key="3">
    <source>
        <dbReference type="Proteomes" id="UP001153148"/>
    </source>
</evidence>
<keyword evidence="3" id="KW-1185">Reference proteome</keyword>
<proteinExistence type="predicted"/>
<sequence>RPNQEGTTSIAPEPQPQTFLQVSPIKVKDISPEPPLAKEDPQPPVELASSVVEPSSLTVSPLQTPLTVSDPSVSNTDNRKLNLVTPLVDNPPDDDDSLPPLDVVVIAASTPLKQPEPKFNKSTITITADDIPEDRSNSLSKNVTQVTVVTTHPP</sequence>
<feature type="region of interest" description="Disordered" evidence="1">
    <location>
        <begin position="1"/>
        <end position="100"/>
    </location>
</feature>
<feature type="compositionally biased region" description="Polar residues" evidence="1">
    <location>
        <begin position="52"/>
        <end position="76"/>
    </location>
</feature>
<comment type="caution">
    <text evidence="2">The sequence shown here is derived from an EMBL/GenBank/DDBJ whole genome shotgun (WGS) entry which is preliminary data.</text>
</comment>
<dbReference type="EMBL" id="CAJPIN010039861">
    <property type="protein sequence ID" value="CAG2065111.1"/>
    <property type="molecule type" value="Genomic_DNA"/>
</dbReference>
<feature type="non-terminal residue" evidence="2">
    <location>
        <position position="154"/>
    </location>
</feature>
<gene>
    <name evidence="2" type="ORF">TPAB3V08_LOCUS12055</name>
</gene>
<organism evidence="2 3">
    <name type="scientific">Timema podura</name>
    <name type="common">Walking stick</name>
    <dbReference type="NCBI Taxonomy" id="61482"/>
    <lineage>
        <taxon>Eukaryota</taxon>
        <taxon>Metazoa</taxon>
        <taxon>Ecdysozoa</taxon>
        <taxon>Arthropoda</taxon>
        <taxon>Hexapoda</taxon>
        <taxon>Insecta</taxon>
        <taxon>Pterygota</taxon>
        <taxon>Neoptera</taxon>
        <taxon>Polyneoptera</taxon>
        <taxon>Phasmatodea</taxon>
        <taxon>Timematodea</taxon>
        <taxon>Timematoidea</taxon>
        <taxon>Timematidae</taxon>
        <taxon>Timema</taxon>
    </lineage>
</organism>
<evidence type="ECO:0000313" key="2">
    <source>
        <dbReference type="EMBL" id="CAG2065111.1"/>
    </source>
</evidence>
<feature type="non-terminal residue" evidence="2">
    <location>
        <position position="1"/>
    </location>
</feature>
<dbReference type="Proteomes" id="UP001153148">
    <property type="component" value="Unassembled WGS sequence"/>
</dbReference>
<feature type="compositionally biased region" description="Basic and acidic residues" evidence="1">
    <location>
        <begin position="26"/>
        <end position="41"/>
    </location>
</feature>
<reference evidence="2" key="1">
    <citation type="submission" date="2021-03" db="EMBL/GenBank/DDBJ databases">
        <authorList>
            <person name="Tran Van P."/>
        </authorList>
    </citation>
    <scope>NUCLEOTIDE SEQUENCE</scope>
</reference>
<accession>A0ABN7PFT1</accession>
<protein>
    <submittedName>
        <fullName evidence="2">Uncharacterized protein</fullName>
    </submittedName>
</protein>
<evidence type="ECO:0000256" key="1">
    <source>
        <dbReference type="SAM" id="MobiDB-lite"/>
    </source>
</evidence>
<feature type="compositionally biased region" description="Polar residues" evidence="1">
    <location>
        <begin position="1"/>
        <end position="21"/>
    </location>
</feature>
<name>A0ABN7PFT1_TIMPD</name>